<sequence>MIAITSKAVNPRARWLAAGLTGTVLAGMTGCGDEKPAITPSSSPPAASASPQPTADAENAEAEAAALTAYQNYVRSYVAASNKGDYNAKLDRFVADPALLTVRQDLLIKFQQGLVTTGEPVSAPAVSRVDTTWRPFTAEIEDCFDTSGWDVVSKKTGKSARTKGQATRYVVIAQAELFGDGQWRIREVNAQRERSC</sequence>
<feature type="compositionally biased region" description="Low complexity" evidence="1">
    <location>
        <begin position="37"/>
        <end position="60"/>
    </location>
</feature>
<reference evidence="2 3" key="1">
    <citation type="submission" date="2016-06" db="EMBL/GenBank/DDBJ databases">
        <authorList>
            <person name="Kjaerup R.B."/>
            <person name="Dalgaard T.S."/>
            <person name="Juul-Madsen H.R."/>
        </authorList>
    </citation>
    <scope>NUCLEOTIDE SEQUENCE [LARGE SCALE GENOMIC DNA]</scope>
    <source>
        <strain evidence="2 3">DSM 45248</strain>
    </source>
</reference>
<dbReference type="RefSeq" id="WP_091191897.1">
    <property type="nucleotide sequence ID" value="NZ_LT594324.1"/>
</dbReference>
<dbReference type="Proteomes" id="UP000198765">
    <property type="component" value="Chromosome I"/>
</dbReference>
<protein>
    <submittedName>
        <fullName evidence="2">Uncharacterized protein</fullName>
    </submittedName>
</protein>
<feature type="region of interest" description="Disordered" evidence="1">
    <location>
        <begin position="31"/>
        <end position="60"/>
    </location>
</feature>
<evidence type="ECO:0000313" key="3">
    <source>
        <dbReference type="Proteomes" id="UP000198765"/>
    </source>
</evidence>
<dbReference type="PROSITE" id="PS51257">
    <property type="entry name" value="PROKAR_LIPOPROTEIN"/>
    <property type="match status" value="1"/>
</dbReference>
<dbReference type="PATRIC" id="fig|299146.4.peg.987"/>
<keyword evidence="3" id="KW-1185">Reference proteome</keyword>
<dbReference type="EMBL" id="LT594324">
    <property type="protein sequence ID" value="SBT40438.1"/>
    <property type="molecule type" value="Genomic_DNA"/>
</dbReference>
<name>A0A1A8Z904_9ACTN</name>
<proteinExistence type="predicted"/>
<gene>
    <name evidence="2" type="ORF">GA0070621_0962</name>
</gene>
<evidence type="ECO:0000256" key="1">
    <source>
        <dbReference type="SAM" id="MobiDB-lite"/>
    </source>
</evidence>
<dbReference type="OrthoDB" id="3387754at2"/>
<accession>A0A1A8Z904</accession>
<evidence type="ECO:0000313" key="2">
    <source>
        <dbReference type="EMBL" id="SBT40438.1"/>
    </source>
</evidence>
<dbReference type="AlphaFoldDB" id="A0A1A8Z904"/>
<organism evidence="2 3">
    <name type="scientific">Micromonospora narathiwatensis</name>
    <dbReference type="NCBI Taxonomy" id="299146"/>
    <lineage>
        <taxon>Bacteria</taxon>
        <taxon>Bacillati</taxon>
        <taxon>Actinomycetota</taxon>
        <taxon>Actinomycetes</taxon>
        <taxon>Micromonosporales</taxon>
        <taxon>Micromonosporaceae</taxon>
        <taxon>Micromonospora</taxon>
    </lineage>
</organism>